<dbReference type="Pfam" id="PF25355">
    <property type="entry name" value="DUF7882"/>
    <property type="match status" value="1"/>
</dbReference>
<sequence>MGALLYGSSQDSIPLDDRTLAHLQLVILGRLRRGESCGLTYTREDGGSSTRETIWINPAIPMRFVYDSLDRGGPLNRAWVEALAATAAQGDLHPVPEPDGVPATAVLSGAAKRTLRR</sequence>
<gene>
    <name evidence="2" type="ORF">B5808_13535</name>
</gene>
<dbReference type="EMBL" id="CP020715">
    <property type="protein sequence ID" value="ARJ06129.1"/>
    <property type="molecule type" value="Genomic_DNA"/>
</dbReference>
<evidence type="ECO:0000259" key="1">
    <source>
        <dbReference type="Pfam" id="PF25355"/>
    </source>
</evidence>
<dbReference type="KEGG" id="cphy:B5808_13535"/>
<name>A0A1X9LSK7_9MICO</name>
<dbReference type="InterPro" id="IPR057204">
    <property type="entry name" value="DUF7882"/>
</dbReference>
<proteinExistence type="predicted"/>
<dbReference type="AlphaFoldDB" id="A0A1X9LSK7"/>
<evidence type="ECO:0000313" key="3">
    <source>
        <dbReference type="Proteomes" id="UP000192775"/>
    </source>
</evidence>
<feature type="domain" description="DUF7882" evidence="1">
    <location>
        <begin position="1"/>
        <end position="93"/>
    </location>
</feature>
<keyword evidence="3" id="KW-1185">Reference proteome</keyword>
<dbReference type="STRING" id="1619308.B5808_13535"/>
<evidence type="ECO:0000313" key="2">
    <source>
        <dbReference type="EMBL" id="ARJ06129.1"/>
    </source>
</evidence>
<reference evidence="2 3" key="1">
    <citation type="submission" date="2017-04" db="EMBL/GenBank/DDBJ databases">
        <authorList>
            <person name="Afonso C.L."/>
            <person name="Miller P.J."/>
            <person name="Scott M.A."/>
            <person name="Spackman E."/>
            <person name="Goraichik I."/>
            <person name="Dimitrov K.M."/>
            <person name="Suarez D.L."/>
            <person name="Swayne D.E."/>
        </authorList>
    </citation>
    <scope>NUCLEOTIDE SEQUENCE [LARGE SCALE GENOMIC DNA]</scope>
    <source>
        <strain evidence="3">XA(T)</strain>
    </source>
</reference>
<dbReference type="Proteomes" id="UP000192775">
    <property type="component" value="Chromosome"/>
</dbReference>
<protein>
    <recommendedName>
        <fullName evidence="1">DUF7882 domain-containing protein</fullName>
    </recommendedName>
</protein>
<dbReference type="RefSeq" id="WP_085020267.1">
    <property type="nucleotide sequence ID" value="NZ_BMHD01000001.1"/>
</dbReference>
<accession>A0A1X9LSK7</accession>
<organism evidence="2 3">
    <name type="scientific">Cnuibacter physcomitrellae</name>
    <dbReference type="NCBI Taxonomy" id="1619308"/>
    <lineage>
        <taxon>Bacteria</taxon>
        <taxon>Bacillati</taxon>
        <taxon>Actinomycetota</taxon>
        <taxon>Actinomycetes</taxon>
        <taxon>Micrococcales</taxon>
        <taxon>Microbacteriaceae</taxon>
        <taxon>Cnuibacter</taxon>
    </lineage>
</organism>